<keyword evidence="6" id="KW-0539">Nucleus</keyword>
<proteinExistence type="predicted"/>
<evidence type="ECO:0000256" key="2">
    <source>
        <dbReference type="ARBA" id="ARBA00022723"/>
    </source>
</evidence>
<evidence type="ECO:0000256" key="5">
    <source>
        <dbReference type="ARBA" id="ARBA00022833"/>
    </source>
</evidence>
<dbReference type="HOGENOM" id="CLU_007784_2_0_1"/>
<keyword evidence="10" id="KW-1185">Reference proteome</keyword>
<evidence type="ECO:0000256" key="7">
    <source>
        <dbReference type="SAM" id="MobiDB-lite"/>
    </source>
</evidence>
<dbReference type="GO" id="GO:0005634">
    <property type="term" value="C:nucleus"/>
    <property type="evidence" value="ECO:0007669"/>
    <property type="project" value="UniProtKB-SubCell"/>
</dbReference>
<dbReference type="STRING" id="348802.A0A0D2FGL1"/>
<evidence type="ECO:0000259" key="8">
    <source>
        <dbReference type="Pfam" id="PF04082"/>
    </source>
</evidence>
<dbReference type="GO" id="GO:0000785">
    <property type="term" value="C:chromatin"/>
    <property type="evidence" value="ECO:0007669"/>
    <property type="project" value="TreeGrafter"/>
</dbReference>
<dbReference type="PANTHER" id="PTHR40626:SF25">
    <property type="entry name" value="TRANSCRIPTION FACTOR, PUTATIVE (AFU_ORTHOLOGUE AFUA_3G02070)-RELATED"/>
    <property type="match status" value="1"/>
</dbReference>
<dbReference type="InterPro" id="IPR051059">
    <property type="entry name" value="VerF-like"/>
</dbReference>
<reference evidence="9 10" key="1">
    <citation type="submission" date="2015-01" db="EMBL/GenBank/DDBJ databases">
        <title>The Genome Sequence of Exophiala xenobiotica CBS118157.</title>
        <authorList>
            <consortium name="The Broad Institute Genomics Platform"/>
            <person name="Cuomo C."/>
            <person name="de Hoog S."/>
            <person name="Gorbushina A."/>
            <person name="Stielow B."/>
            <person name="Teixiera M."/>
            <person name="Abouelleil A."/>
            <person name="Chapman S.B."/>
            <person name="Priest M."/>
            <person name="Young S.K."/>
            <person name="Wortman J."/>
            <person name="Nusbaum C."/>
            <person name="Birren B."/>
        </authorList>
    </citation>
    <scope>NUCLEOTIDE SEQUENCE [LARGE SCALE GENOMIC DNA]</scope>
    <source>
        <strain evidence="9 10">CBS 118157</strain>
    </source>
</reference>
<keyword evidence="5" id="KW-0862">Zinc</keyword>
<dbReference type="GO" id="GO:0008270">
    <property type="term" value="F:zinc ion binding"/>
    <property type="evidence" value="ECO:0007669"/>
    <property type="project" value="UniProtKB-KW"/>
</dbReference>
<keyword evidence="3" id="KW-0677">Repeat</keyword>
<evidence type="ECO:0000256" key="6">
    <source>
        <dbReference type="ARBA" id="ARBA00023242"/>
    </source>
</evidence>
<dbReference type="InterPro" id="IPR007219">
    <property type="entry name" value="XnlR_reg_dom"/>
</dbReference>
<evidence type="ECO:0000256" key="3">
    <source>
        <dbReference type="ARBA" id="ARBA00022737"/>
    </source>
</evidence>
<feature type="compositionally biased region" description="Low complexity" evidence="7">
    <location>
        <begin position="105"/>
        <end position="119"/>
    </location>
</feature>
<protein>
    <recommendedName>
        <fullName evidence="8">Xylanolytic transcriptional activator regulatory domain-containing protein</fullName>
    </recommendedName>
</protein>
<evidence type="ECO:0000256" key="4">
    <source>
        <dbReference type="ARBA" id="ARBA00022771"/>
    </source>
</evidence>
<feature type="region of interest" description="Disordered" evidence="7">
    <location>
        <begin position="1"/>
        <end position="53"/>
    </location>
</feature>
<dbReference type="Pfam" id="PF04082">
    <property type="entry name" value="Fungal_trans"/>
    <property type="match status" value="1"/>
</dbReference>
<keyword evidence="4" id="KW-0863">Zinc-finger</keyword>
<dbReference type="OrthoDB" id="654211at2759"/>
<dbReference type="GO" id="GO:0000981">
    <property type="term" value="F:DNA-binding transcription factor activity, RNA polymerase II-specific"/>
    <property type="evidence" value="ECO:0007669"/>
    <property type="project" value="InterPro"/>
</dbReference>
<dbReference type="GO" id="GO:0006351">
    <property type="term" value="P:DNA-templated transcription"/>
    <property type="evidence" value="ECO:0007669"/>
    <property type="project" value="InterPro"/>
</dbReference>
<gene>
    <name evidence="9" type="ORF">PV05_03731</name>
</gene>
<organism evidence="9 10">
    <name type="scientific">Exophiala xenobiotica</name>
    <dbReference type="NCBI Taxonomy" id="348802"/>
    <lineage>
        <taxon>Eukaryota</taxon>
        <taxon>Fungi</taxon>
        <taxon>Dikarya</taxon>
        <taxon>Ascomycota</taxon>
        <taxon>Pezizomycotina</taxon>
        <taxon>Eurotiomycetes</taxon>
        <taxon>Chaetothyriomycetidae</taxon>
        <taxon>Chaetothyriales</taxon>
        <taxon>Herpotrichiellaceae</taxon>
        <taxon>Exophiala</taxon>
    </lineage>
</organism>
<dbReference type="Proteomes" id="UP000054342">
    <property type="component" value="Unassembled WGS sequence"/>
</dbReference>
<dbReference type="GO" id="GO:0000978">
    <property type="term" value="F:RNA polymerase II cis-regulatory region sequence-specific DNA binding"/>
    <property type="evidence" value="ECO:0007669"/>
    <property type="project" value="InterPro"/>
</dbReference>
<keyword evidence="2" id="KW-0479">Metal-binding</keyword>
<sequence length="666" mass="74483">MAMQSGPVSTSSNYCSEQPSTATFPNAPNEAMMHEPPPIVEGGSKSSPMTMDAVDDPFLGIDNLLPPDFDIDQFMVFSHVSPSTEPLFLARQDENTPVSTPHVPDSQLSRSSRSSSDSLTGVEDVSVSKSTERTLYWSFIDDEWLSFCAEIESSHAIASSTCPSRQNMSRYMAAYFRNFHEHLPLLHAHTINLKDTEAHLIVAIATIGAQYCLETKVVASLFAIGKTIVLEKIEMRRRAAMQRATCNQRSASHHPAETDSQDDSIQICQTLLLLMVVATWGNVGSTLREDMNLRGILTTYIREENLLKIKTTNDTSWREWVKAECAKRTILIIFCFFNFHTILYNTPPPILNSEIHMTLPCDEEEWNHSTATSWEEEHHKKAGLQPTFAMAFRSLFHLNQTTRSGPCSSLGVYVLISAVIQRIYFVRQMGKALTREQDVIAPVEASNLYQALSRWQQMWEMDPHRSTAPGNPHGPLPFNSTAQFRMAYIRLSMDIGSSFTLESHDADQVAIEMIHSPPISRNQHSTKAALHAAHTLSTPVKIVVKMVARTQGLTWSLQHSLSYLESAFLLSKWLDMIAMVMRSPSAVPLDEDEKQVLSYVQGILDEGEVDDTADPDAHLSVRLVNIWARLLGQESIWPIVGLIGKILTSYANSLATCFRPASLELL</sequence>
<dbReference type="EMBL" id="KN847318">
    <property type="protein sequence ID" value="KIW59274.1"/>
    <property type="molecule type" value="Genomic_DNA"/>
</dbReference>
<dbReference type="RefSeq" id="XP_013319858.1">
    <property type="nucleotide sequence ID" value="XM_013464404.1"/>
</dbReference>
<feature type="region of interest" description="Disordered" evidence="7">
    <location>
        <begin position="95"/>
        <end position="124"/>
    </location>
</feature>
<comment type="subcellular location">
    <subcellularLocation>
        <location evidence="1">Nucleus</location>
    </subcellularLocation>
</comment>
<evidence type="ECO:0000313" key="9">
    <source>
        <dbReference type="EMBL" id="KIW59274.1"/>
    </source>
</evidence>
<name>A0A0D2FGL1_9EURO</name>
<evidence type="ECO:0000313" key="10">
    <source>
        <dbReference type="Proteomes" id="UP000054342"/>
    </source>
</evidence>
<evidence type="ECO:0000256" key="1">
    <source>
        <dbReference type="ARBA" id="ARBA00004123"/>
    </source>
</evidence>
<feature type="compositionally biased region" description="Polar residues" evidence="7">
    <location>
        <begin position="1"/>
        <end position="26"/>
    </location>
</feature>
<dbReference type="CDD" id="cd12148">
    <property type="entry name" value="fungal_TF_MHR"/>
    <property type="match status" value="1"/>
</dbReference>
<feature type="domain" description="Xylanolytic transcriptional activator regulatory" evidence="8">
    <location>
        <begin position="174"/>
        <end position="429"/>
    </location>
</feature>
<dbReference type="GeneID" id="25325639"/>
<accession>A0A0D2FGL1</accession>
<dbReference type="PANTHER" id="PTHR40626">
    <property type="entry name" value="MIP31509P"/>
    <property type="match status" value="1"/>
</dbReference>
<dbReference type="AlphaFoldDB" id="A0A0D2FGL1"/>